<dbReference type="InterPro" id="IPR036388">
    <property type="entry name" value="WH-like_DNA-bd_sf"/>
</dbReference>
<dbReference type="Proteomes" id="UP000612808">
    <property type="component" value="Unassembled WGS sequence"/>
</dbReference>
<keyword evidence="1" id="KW-0805">Transcription regulation</keyword>
<feature type="domain" description="HTH luxR-type" evidence="4">
    <location>
        <begin position="553"/>
        <end position="618"/>
    </location>
</feature>
<dbReference type="Gene3D" id="1.10.10.10">
    <property type="entry name" value="Winged helix-like DNA-binding domain superfamily/Winged helix DNA-binding domain"/>
    <property type="match status" value="1"/>
</dbReference>
<protein>
    <recommendedName>
        <fullName evidence="4">HTH luxR-type domain-containing protein</fullName>
    </recommendedName>
</protein>
<organism evidence="5 6">
    <name type="scientific">Actinocatenispora rupis</name>
    <dbReference type="NCBI Taxonomy" id="519421"/>
    <lineage>
        <taxon>Bacteria</taxon>
        <taxon>Bacillati</taxon>
        <taxon>Actinomycetota</taxon>
        <taxon>Actinomycetes</taxon>
        <taxon>Micromonosporales</taxon>
        <taxon>Micromonosporaceae</taxon>
        <taxon>Actinocatenispora</taxon>
    </lineage>
</organism>
<sequence length="621" mass="66360">MADADDALLRLLVDRSLLVTAGDGYDFRHALIRQAVYEDLLPGERTRLHARYAEALRDADSPADLALHAAAAGDHDQTLTAAYEAARRAYRSYAYAEQLHLLDRVLDAWDRVPDAAARLGADRVDVLTAAAEACMLTGEYARGVDVATAGLTAVEERTDPERAALLLEHRGRLTIRLNGTGIPDFERALALLPDDPDRVQRGRLLGMTAMGRLPVAAPTAAEFTEALRIGRATGDPTVTVRGLLGVGARTGDLTLLAEARTLAERLDSPDLLLTVPMYEATVHTRAGDQDRSARAALDGVRRARRLGLARSRGAELARYAGRSLILAGRWDEAAAVVTEALGEDPPPVARQSLQILAGQLALLRGDLAAAARAAAAVEHVETRSSVSLFPRHELCCLLAVAQGDPERADRYLGRALADPALRENHGTDSRPLLVAGALVQRVRAETAPDDRIAERRAELAAADAALDVDGPLDRALHETLRATLDDGWDAAATTWYELAQPYERARCLYHAARVALAAGDRTGGADRLRTAARLAADLGATPLGRAISRLGRPAPDDHGLTARELDVLALVAEGHSNRQIADRLHISPSTAGVHVSHILTKLGATTRTEAAAVAHREGLTA</sequence>
<name>A0A8J3N869_9ACTN</name>
<comment type="caution">
    <text evidence="5">The sequence shown here is derived from an EMBL/GenBank/DDBJ whole genome shotgun (WGS) entry which is preliminary data.</text>
</comment>
<keyword evidence="3" id="KW-0804">Transcription</keyword>
<dbReference type="EMBL" id="BOMB01000004">
    <property type="protein sequence ID" value="GID09994.1"/>
    <property type="molecule type" value="Genomic_DNA"/>
</dbReference>
<dbReference type="PRINTS" id="PR00038">
    <property type="entry name" value="HTHLUXR"/>
</dbReference>
<evidence type="ECO:0000259" key="4">
    <source>
        <dbReference type="PROSITE" id="PS50043"/>
    </source>
</evidence>
<dbReference type="PANTHER" id="PTHR44688:SF16">
    <property type="entry name" value="DNA-BINDING TRANSCRIPTIONAL ACTIVATOR DEVR_DOSR"/>
    <property type="match status" value="1"/>
</dbReference>
<evidence type="ECO:0000313" key="6">
    <source>
        <dbReference type="Proteomes" id="UP000612808"/>
    </source>
</evidence>
<reference evidence="5" key="1">
    <citation type="submission" date="2021-01" db="EMBL/GenBank/DDBJ databases">
        <title>Whole genome shotgun sequence of Actinocatenispora rupis NBRC 107355.</title>
        <authorList>
            <person name="Komaki H."/>
            <person name="Tamura T."/>
        </authorList>
    </citation>
    <scope>NUCLEOTIDE SEQUENCE</scope>
    <source>
        <strain evidence="5">NBRC 107355</strain>
    </source>
</reference>
<dbReference type="RefSeq" id="WP_203655054.1">
    <property type="nucleotide sequence ID" value="NZ_BAAAZM010000002.1"/>
</dbReference>
<evidence type="ECO:0000256" key="3">
    <source>
        <dbReference type="ARBA" id="ARBA00023163"/>
    </source>
</evidence>
<dbReference type="InterPro" id="IPR016032">
    <property type="entry name" value="Sig_transdc_resp-reg_C-effctor"/>
</dbReference>
<evidence type="ECO:0000256" key="1">
    <source>
        <dbReference type="ARBA" id="ARBA00023015"/>
    </source>
</evidence>
<dbReference type="GO" id="GO:0003677">
    <property type="term" value="F:DNA binding"/>
    <property type="evidence" value="ECO:0007669"/>
    <property type="project" value="UniProtKB-KW"/>
</dbReference>
<dbReference type="InterPro" id="IPR000792">
    <property type="entry name" value="Tscrpt_reg_LuxR_C"/>
</dbReference>
<evidence type="ECO:0000256" key="2">
    <source>
        <dbReference type="ARBA" id="ARBA00023125"/>
    </source>
</evidence>
<evidence type="ECO:0000313" key="5">
    <source>
        <dbReference type="EMBL" id="GID09994.1"/>
    </source>
</evidence>
<dbReference type="SMART" id="SM00421">
    <property type="entry name" value="HTH_LUXR"/>
    <property type="match status" value="1"/>
</dbReference>
<dbReference type="Pfam" id="PF00196">
    <property type="entry name" value="GerE"/>
    <property type="match status" value="1"/>
</dbReference>
<dbReference type="PANTHER" id="PTHR44688">
    <property type="entry name" value="DNA-BINDING TRANSCRIPTIONAL ACTIVATOR DEVR_DOSR"/>
    <property type="match status" value="1"/>
</dbReference>
<keyword evidence="6" id="KW-1185">Reference proteome</keyword>
<proteinExistence type="predicted"/>
<keyword evidence="2" id="KW-0238">DNA-binding</keyword>
<dbReference type="CDD" id="cd06170">
    <property type="entry name" value="LuxR_C_like"/>
    <property type="match status" value="1"/>
</dbReference>
<dbReference type="GO" id="GO:0006355">
    <property type="term" value="P:regulation of DNA-templated transcription"/>
    <property type="evidence" value="ECO:0007669"/>
    <property type="project" value="InterPro"/>
</dbReference>
<dbReference type="AlphaFoldDB" id="A0A8J3N869"/>
<accession>A0A8J3N869</accession>
<gene>
    <name evidence="5" type="ORF">Aru02nite_08830</name>
</gene>
<dbReference type="SUPFAM" id="SSF46894">
    <property type="entry name" value="C-terminal effector domain of the bipartite response regulators"/>
    <property type="match status" value="1"/>
</dbReference>
<dbReference type="PROSITE" id="PS50043">
    <property type="entry name" value="HTH_LUXR_2"/>
    <property type="match status" value="1"/>
</dbReference>